<sequence length="877" mass="100562">MKFTLNSVKKFWLTFLALLLVGLYVSASPAVRISAAPSWVIPVTPGGKAASPKDFSDGYYILFSDMQANLEKKTTFYRYIRQIASESGIQNGSEISVVYEPSYEQVTFHNIIVWRDGKAINQLNAADFKIMPQETDRQRFIYNGSYSASMILKDIRKGDKIEYSYSVIGWNSVFQNKYSETFTFGAYDYIAHKHYAIIAGNNRSLSFKDFNKPPARTVKKDGINTVFEWDVKNIKGEPYEDFTPYWFRNYAFVQITEFKSWNEVVNWGLQFYQFPALSGVLKNKVEEWKKASKGSDNAYIGLATRFVQDEVRYLGIETGENSHKPHNPEDVFNQRYGDCKDKAFLLCALLRANKIDANPLLVDTYRKSHLSEYLPTPADFNHVVVHVSLGEVKKEFRLIDATYSLQGGENSQIAFPDYGQGLLLKKGQNDVISLELQKPGSVSIIEEFTVPLNTDTTGKGKLVTKTVYFDAEADAVRAQFQQNNFSETEKNYLNYYRDIYKHAEFEIIDSLEYYDQREANNISLVERYSMKNGWHYDSTRHTNSFSFFGKMLYDQLIILPNRPRKNPVALTYPYRLDYTIRAILPDQRNIPLDSWEIKRASYEIQFSSKYIAAENVWELHYEYVTLKDYVNAGEVGQFKKDMEKLSDNLEYNLLGDGSSITNSNEDFNTSVILICLVFLAGCVLFFMKVYKFSPVQEPGFYQSIPIGGWLGLLGLGLVFTPFTILSGFFTTANVIFFDGSGWNAMLRQSEFRITAYHLLLVMEAMGNLFFASFAVLVIILFFKKRSSFPLLFSIFAGSNLLFVILDTVVTYMIFKTLGADETALIGTILRQTFYAAIWIPYLNKSDRVSRTFVISYDQEHEDFPDADATVINQDSQI</sequence>
<protein>
    <submittedName>
        <fullName evidence="4">DUF3857 domain-containing protein</fullName>
    </submittedName>
</protein>
<dbReference type="InterPro" id="IPR024618">
    <property type="entry name" value="DUF3857"/>
</dbReference>
<dbReference type="Gene3D" id="3.10.620.30">
    <property type="match status" value="1"/>
</dbReference>
<evidence type="ECO:0000259" key="2">
    <source>
        <dbReference type="Pfam" id="PF01841"/>
    </source>
</evidence>
<dbReference type="InterPro" id="IPR038765">
    <property type="entry name" value="Papain-like_cys_pep_sf"/>
</dbReference>
<feature type="domain" description="DUF3857" evidence="3">
    <location>
        <begin position="73"/>
        <end position="235"/>
    </location>
</feature>
<evidence type="ECO:0000313" key="4">
    <source>
        <dbReference type="EMBL" id="MBE9462811.1"/>
    </source>
</evidence>
<feature type="transmembrane region" description="Helical" evidence="1">
    <location>
        <begin position="823"/>
        <end position="842"/>
    </location>
</feature>
<dbReference type="SUPFAM" id="SSF54001">
    <property type="entry name" value="Cysteine proteinases"/>
    <property type="match status" value="1"/>
</dbReference>
<dbReference type="EMBL" id="JACYGY010000001">
    <property type="protein sequence ID" value="MBE9462811.1"/>
    <property type="molecule type" value="Genomic_DNA"/>
</dbReference>
<dbReference type="InterPro" id="IPR002931">
    <property type="entry name" value="Transglutaminase-like"/>
</dbReference>
<keyword evidence="5" id="KW-1185">Reference proteome</keyword>
<keyword evidence="1" id="KW-0472">Membrane</keyword>
<comment type="caution">
    <text evidence="4">The sequence shown here is derived from an EMBL/GenBank/DDBJ whole genome shotgun (WGS) entry which is preliminary data.</text>
</comment>
<feature type="transmembrane region" description="Helical" evidence="1">
    <location>
        <begin position="708"/>
        <end position="736"/>
    </location>
</feature>
<evidence type="ECO:0000259" key="3">
    <source>
        <dbReference type="Pfam" id="PF12969"/>
    </source>
</evidence>
<keyword evidence="1" id="KW-1133">Transmembrane helix</keyword>
<organism evidence="4 5">
    <name type="scientific">Dyadobacter subterraneus</name>
    <dbReference type="NCBI Taxonomy" id="2773304"/>
    <lineage>
        <taxon>Bacteria</taxon>
        <taxon>Pseudomonadati</taxon>
        <taxon>Bacteroidota</taxon>
        <taxon>Cytophagia</taxon>
        <taxon>Cytophagales</taxon>
        <taxon>Spirosomataceae</taxon>
        <taxon>Dyadobacter</taxon>
    </lineage>
</organism>
<dbReference type="Pfam" id="PF10754">
    <property type="entry name" value="DUF2569"/>
    <property type="match status" value="1"/>
</dbReference>
<proteinExistence type="predicted"/>
<evidence type="ECO:0000313" key="5">
    <source>
        <dbReference type="Proteomes" id="UP000634134"/>
    </source>
</evidence>
<name>A0ABR9WCU8_9BACT</name>
<dbReference type="Gene3D" id="2.60.40.3140">
    <property type="match status" value="1"/>
</dbReference>
<feature type="domain" description="Transglutaminase-like" evidence="2">
    <location>
        <begin position="305"/>
        <end position="387"/>
    </location>
</feature>
<feature type="transmembrane region" description="Helical" evidence="1">
    <location>
        <begin position="756"/>
        <end position="782"/>
    </location>
</feature>
<keyword evidence="1" id="KW-0812">Transmembrane</keyword>
<feature type="transmembrane region" description="Helical" evidence="1">
    <location>
        <begin position="667"/>
        <end position="687"/>
    </location>
</feature>
<dbReference type="Proteomes" id="UP000634134">
    <property type="component" value="Unassembled WGS sequence"/>
</dbReference>
<dbReference type="Pfam" id="PF12969">
    <property type="entry name" value="DUF3857"/>
    <property type="match status" value="1"/>
</dbReference>
<dbReference type="RefSeq" id="WP_194120991.1">
    <property type="nucleotide sequence ID" value="NZ_JACYGY010000001.1"/>
</dbReference>
<feature type="transmembrane region" description="Helical" evidence="1">
    <location>
        <begin position="789"/>
        <end position="811"/>
    </location>
</feature>
<gene>
    <name evidence="4" type="ORF">IEE83_13070</name>
</gene>
<dbReference type="Pfam" id="PF01841">
    <property type="entry name" value="Transglut_core"/>
    <property type="match status" value="1"/>
</dbReference>
<accession>A0ABR9WCU8</accession>
<reference evidence="5" key="1">
    <citation type="submission" date="2023-07" db="EMBL/GenBank/DDBJ databases">
        <title>Dyadobacter sp. nov 'subterranea' isolated from contaminted grondwater.</title>
        <authorList>
            <person name="Szabo I."/>
            <person name="Al-Omari J."/>
            <person name="Szerdahelyi S.G."/>
            <person name="Rado J."/>
        </authorList>
    </citation>
    <scope>NUCLEOTIDE SEQUENCE [LARGE SCALE GENOMIC DNA]</scope>
    <source>
        <strain evidence="5">UP-52</strain>
    </source>
</reference>
<evidence type="ECO:0000256" key="1">
    <source>
        <dbReference type="SAM" id="Phobius"/>
    </source>
</evidence>
<dbReference type="InterPro" id="IPR019690">
    <property type="entry name" value="DUF2569"/>
</dbReference>